<reference evidence="2" key="1">
    <citation type="journal article" date="2017" name="Genome Biol.">
        <title>Comparative genomics reveals high biological diversity and specific adaptations in the industrially and medically important fungal genus Aspergillus.</title>
        <authorList>
            <person name="de Vries R.P."/>
            <person name="Riley R."/>
            <person name="Wiebenga A."/>
            <person name="Aguilar-Osorio G."/>
            <person name="Amillis S."/>
            <person name="Uchima C.A."/>
            <person name="Anderluh G."/>
            <person name="Asadollahi M."/>
            <person name="Askin M."/>
            <person name="Barry K."/>
            <person name="Battaglia E."/>
            <person name="Bayram O."/>
            <person name="Benocci T."/>
            <person name="Braus-Stromeyer S.A."/>
            <person name="Caldana C."/>
            <person name="Canovas D."/>
            <person name="Cerqueira G.C."/>
            <person name="Chen F."/>
            <person name="Chen W."/>
            <person name="Choi C."/>
            <person name="Clum A."/>
            <person name="Dos Santos R.A."/>
            <person name="Damasio A.R."/>
            <person name="Diallinas G."/>
            <person name="Emri T."/>
            <person name="Fekete E."/>
            <person name="Flipphi M."/>
            <person name="Freyberg S."/>
            <person name="Gallo A."/>
            <person name="Gournas C."/>
            <person name="Habgood R."/>
            <person name="Hainaut M."/>
            <person name="Harispe M.L."/>
            <person name="Henrissat B."/>
            <person name="Hilden K.S."/>
            <person name="Hope R."/>
            <person name="Hossain A."/>
            <person name="Karabika E."/>
            <person name="Karaffa L."/>
            <person name="Karanyi Z."/>
            <person name="Krasevec N."/>
            <person name="Kuo A."/>
            <person name="Kusch H."/>
            <person name="LaButti K."/>
            <person name="Lagendijk E.L."/>
            <person name="Lapidus A."/>
            <person name="Levasseur A."/>
            <person name="Lindquist E."/>
            <person name="Lipzen A."/>
            <person name="Logrieco A.F."/>
            <person name="MacCabe A."/>
            <person name="Maekelae M.R."/>
            <person name="Malavazi I."/>
            <person name="Melin P."/>
            <person name="Meyer V."/>
            <person name="Mielnichuk N."/>
            <person name="Miskei M."/>
            <person name="Molnar A.P."/>
            <person name="Mule G."/>
            <person name="Ngan C.Y."/>
            <person name="Orejas M."/>
            <person name="Orosz E."/>
            <person name="Ouedraogo J.P."/>
            <person name="Overkamp K.M."/>
            <person name="Park H.-S."/>
            <person name="Perrone G."/>
            <person name="Piumi F."/>
            <person name="Punt P.J."/>
            <person name="Ram A.F."/>
            <person name="Ramon A."/>
            <person name="Rauscher S."/>
            <person name="Record E."/>
            <person name="Riano-Pachon D.M."/>
            <person name="Robert V."/>
            <person name="Roehrig J."/>
            <person name="Ruller R."/>
            <person name="Salamov A."/>
            <person name="Salih N.S."/>
            <person name="Samson R.A."/>
            <person name="Sandor E."/>
            <person name="Sanguinetti M."/>
            <person name="Schuetze T."/>
            <person name="Sepcic K."/>
            <person name="Shelest E."/>
            <person name="Sherlock G."/>
            <person name="Sophianopoulou V."/>
            <person name="Squina F.M."/>
            <person name="Sun H."/>
            <person name="Susca A."/>
            <person name="Todd R.B."/>
            <person name="Tsang A."/>
            <person name="Unkles S.E."/>
            <person name="van de Wiele N."/>
            <person name="van Rossen-Uffink D."/>
            <person name="Oliveira J.V."/>
            <person name="Vesth T.C."/>
            <person name="Visser J."/>
            <person name="Yu J.-H."/>
            <person name="Zhou M."/>
            <person name="Andersen M.R."/>
            <person name="Archer D.B."/>
            <person name="Baker S.E."/>
            <person name="Benoit I."/>
            <person name="Brakhage A.A."/>
            <person name="Braus G.H."/>
            <person name="Fischer R."/>
            <person name="Frisvad J.C."/>
            <person name="Goldman G.H."/>
            <person name="Houbraken J."/>
            <person name="Oakley B."/>
            <person name="Pocsi I."/>
            <person name="Scazzocchio C."/>
            <person name="Seiboth B."/>
            <person name="vanKuyk P.A."/>
            <person name="Wortman J."/>
            <person name="Dyer P.S."/>
            <person name="Grigoriev I.V."/>
        </authorList>
    </citation>
    <scope>NUCLEOTIDE SEQUENCE [LARGE SCALE GENOMIC DNA]</scope>
    <source>
        <strain evidence="2">CBS 106.47</strain>
    </source>
</reference>
<evidence type="ECO:0000313" key="1">
    <source>
        <dbReference type="EMBL" id="OJZ88844.1"/>
    </source>
</evidence>
<accession>A0A1M3TQI2</accession>
<dbReference type="Proteomes" id="UP000184063">
    <property type="component" value="Unassembled WGS sequence"/>
</dbReference>
<dbReference type="EMBL" id="KV878239">
    <property type="protein sequence ID" value="OJZ88844.1"/>
    <property type="molecule type" value="Genomic_DNA"/>
</dbReference>
<gene>
    <name evidence="1" type="ORF">ASPFODRAFT_205918</name>
</gene>
<dbReference type="VEuPathDB" id="FungiDB:ASPFODRAFT_205918"/>
<dbReference type="AlphaFoldDB" id="A0A1M3TQI2"/>
<evidence type="ECO:0000313" key="2">
    <source>
        <dbReference type="Proteomes" id="UP000184063"/>
    </source>
</evidence>
<proteinExistence type="predicted"/>
<organism evidence="1 2">
    <name type="scientific">Aspergillus luchuensis (strain CBS 106.47)</name>
    <dbReference type="NCBI Taxonomy" id="1137211"/>
    <lineage>
        <taxon>Eukaryota</taxon>
        <taxon>Fungi</taxon>
        <taxon>Dikarya</taxon>
        <taxon>Ascomycota</taxon>
        <taxon>Pezizomycotina</taxon>
        <taxon>Eurotiomycetes</taxon>
        <taxon>Eurotiomycetidae</taxon>
        <taxon>Eurotiales</taxon>
        <taxon>Aspergillaceae</taxon>
        <taxon>Aspergillus</taxon>
        <taxon>Aspergillus subgen. Circumdati</taxon>
    </lineage>
</organism>
<sequence length="100" mass="10923">MSLTRKATHLDFMPTRLVAAMERPLVFLHIPKDDPTVAQYLLCIPNEDVQADGQADGELRLHWTAIGQVLAFTFQALAVEPPTQKCGSNISSTEGSGSEQ</sequence>
<dbReference type="OrthoDB" id="2156052at2759"/>
<protein>
    <submittedName>
        <fullName evidence="1">Uncharacterized protein</fullName>
    </submittedName>
</protein>
<name>A0A1M3TQI2_ASPLC</name>